<dbReference type="PROSITE" id="PS50005">
    <property type="entry name" value="TPR"/>
    <property type="match status" value="4"/>
</dbReference>
<accession>A0A814AP63</accession>
<dbReference type="SMART" id="SM00028">
    <property type="entry name" value="TPR"/>
    <property type="match status" value="4"/>
</dbReference>
<dbReference type="PANTHER" id="PTHR45641:SF19">
    <property type="entry name" value="NEPHROCYSTIN-3"/>
    <property type="match status" value="1"/>
</dbReference>
<name>A0A814AP63_9BILA</name>
<dbReference type="Gene3D" id="1.25.40.10">
    <property type="entry name" value="Tetratricopeptide repeat domain"/>
    <property type="match status" value="2"/>
</dbReference>
<proteinExistence type="predicted"/>
<dbReference type="Pfam" id="PF13176">
    <property type="entry name" value="TPR_7"/>
    <property type="match status" value="1"/>
</dbReference>
<keyword evidence="1" id="KW-0677">Repeat</keyword>
<reference evidence="4" key="1">
    <citation type="submission" date="2021-02" db="EMBL/GenBank/DDBJ databases">
        <authorList>
            <person name="Nowell W R."/>
        </authorList>
    </citation>
    <scope>NUCLEOTIDE SEQUENCE</scope>
</reference>
<dbReference type="InterPro" id="IPR011990">
    <property type="entry name" value="TPR-like_helical_dom_sf"/>
</dbReference>
<protein>
    <recommendedName>
        <fullName evidence="6">Tetratricopeptide repeat protein</fullName>
    </recommendedName>
</protein>
<feature type="repeat" description="TPR" evidence="3">
    <location>
        <begin position="243"/>
        <end position="276"/>
    </location>
</feature>
<sequence length="384" mass="43731">MGFFLKDLHQQIVELHSAQSKTRDGDKFTVYRGQGMAPEELEKIKDSEGGLLSFNNFLSTTYNEEIAKDFAKKIHTNSKVVAIIFQMEINPKKSSVPFAFIDKESTYKYESENLFSMHTVFRIMGTRKLADRFWQVNLALTSDNDPQLKLLSDYMRKELGEGNSLSKLGHLMLKMGEFDQAHDIYGSQLDSTDKQNWRRHSYLNHQLGWVFSQKGEYKAALSYYEKALNGELNFVQPDDPLLAPTYHNIAGVHQSLGDYTAALASYQKALAIEEKSLPCDDPLLATTYTSIGLVHRKLAKYDKALSLYQKALAIRQKTLPPNHPDCGSMFSNISGLHQDMGDYSKALEFSQKALDVYKKSLPPKKASKSSYKLWQFWICSQFHG</sequence>
<dbReference type="Proteomes" id="UP000663891">
    <property type="component" value="Unassembled WGS sequence"/>
</dbReference>
<dbReference type="EMBL" id="CAJNON010000072">
    <property type="protein sequence ID" value="CAF0917022.1"/>
    <property type="molecule type" value="Genomic_DNA"/>
</dbReference>
<dbReference type="PROSITE" id="PS50293">
    <property type="entry name" value="TPR_REGION"/>
    <property type="match status" value="1"/>
</dbReference>
<dbReference type="InterPro" id="IPR019734">
    <property type="entry name" value="TPR_rpt"/>
</dbReference>
<dbReference type="Gene3D" id="3.90.176.10">
    <property type="entry name" value="Toxin ADP-ribosyltransferase, Chain A, domain 1"/>
    <property type="match status" value="1"/>
</dbReference>
<feature type="repeat" description="TPR" evidence="3">
    <location>
        <begin position="285"/>
        <end position="318"/>
    </location>
</feature>
<gene>
    <name evidence="4" type="ORF">VCS650_LOCUS10163</name>
</gene>
<dbReference type="AlphaFoldDB" id="A0A814AP63"/>
<feature type="repeat" description="TPR" evidence="3">
    <location>
        <begin position="201"/>
        <end position="234"/>
    </location>
</feature>
<dbReference type="PROSITE" id="PS51996">
    <property type="entry name" value="TR_MART"/>
    <property type="match status" value="1"/>
</dbReference>
<dbReference type="PANTHER" id="PTHR45641">
    <property type="entry name" value="TETRATRICOPEPTIDE REPEAT PROTEIN (AFU_ORTHOLOGUE AFUA_6G03870)"/>
    <property type="match status" value="1"/>
</dbReference>
<evidence type="ECO:0000256" key="3">
    <source>
        <dbReference type="PROSITE-ProRule" id="PRU00339"/>
    </source>
</evidence>
<dbReference type="OrthoDB" id="10057078at2759"/>
<dbReference type="Pfam" id="PF13374">
    <property type="entry name" value="TPR_10"/>
    <property type="match status" value="1"/>
</dbReference>
<evidence type="ECO:0008006" key="6">
    <source>
        <dbReference type="Google" id="ProtNLM"/>
    </source>
</evidence>
<feature type="repeat" description="TPR" evidence="3">
    <location>
        <begin position="327"/>
        <end position="360"/>
    </location>
</feature>
<comment type="caution">
    <text evidence="4">The sequence shown here is derived from an EMBL/GenBank/DDBJ whole genome shotgun (WGS) entry which is preliminary data.</text>
</comment>
<evidence type="ECO:0000256" key="1">
    <source>
        <dbReference type="ARBA" id="ARBA00022737"/>
    </source>
</evidence>
<dbReference type="SUPFAM" id="SSF56399">
    <property type="entry name" value="ADP-ribosylation"/>
    <property type="match status" value="1"/>
</dbReference>
<keyword evidence="2 3" id="KW-0802">TPR repeat</keyword>
<evidence type="ECO:0000313" key="4">
    <source>
        <dbReference type="EMBL" id="CAF0917022.1"/>
    </source>
</evidence>
<dbReference type="SUPFAM" id="SSF48452">
    <property type="entry name" value="TPR-like"/>
    <property type="match status" value="2"/>
</dbReference>
<organism evidence="4 5">
    <name type="scientific">Adineta steineri</name>
    <dbReference type="NCBI Taxonomy" id="433720"/>
    <lineage>
        <taxon>Eukaryota</taxon>
        <taxon>Metazoa</taxon>
        <taxon>Spiralia</taxon>
        <taxon>Gnathifera</taxon>
        <taxon>Rotifera</taxon>
        <taxon>Eurotatoria</taxon>
        <taxon>Bdelloidea</taxon>
        <taxon>Adinetida</taxon>
        <taxon>Adinetidae</taxon>
        <taxon>Adineta</taxon>
    </lineage>
</organism>
<evidence type="ECO:0000256" key="2">
    <source>
        <dbReference type="ARBA" id="ARBA00022803"/>
    </source>
</evidence>
<evidence type="ECO:0000313" key="5">
    <source>
        <dbReference type="Proteomes" id="UP000663891"/>
    </source>
</evidence>
<dbReference type="Pfam" id="PF13424">
    <property type="entry name" value="TPR_12"/>
    <property type="match status" value="1"/>
</dbReference>